<proteinExistence type="predicted"/>
<evidence type="ECO:0000313" key="1">
    <source>
        <dbReference type="EMBL" id="CAC5371179.1"/>
    </source>
</evidence>
<dbReference type="SUPFAM" id="SSF63829">
    <property type="entry name" value="Calcium-dependent phosphotriesterase"/>
    <property type="match status" value="1"/>
</dbReference>
<accession>A0A6J8AN95</accession>
<dbReference type="Proteomes" id="UP000507470">
    <property type="component" value="Unassembled WGS sequence"/>
</dbReference>
<reference evidence="1 2" key="1">
    <citation type="submission" date="2020-06" db="EMBL/GenBank/DDBJ databases">
        <authorList>
            <person name="Li R."/>
            <person name="Bekaert M."/>
        </authorList>
    </citation>
    <scope>NUCLEOTIDE SEQUENCE [LARGE SCALE GENOMIC DNA]</scope>
    <source>
        <strain evidence="2">wild</strain>
    </source>
</reference>
<dbReference type="AlphaFoldDB" id="A0A6J8AN95"/>
<sequence length="451" mass="51328">MADSDKQLQANLKAEFEGKIEAKLKEVEGIKENIDKAVKYKETYDKRMGENKNEVAERAKVLLSSINDTVSELNSDIEKKREKDFQELDIYCEEIQKKSTKCKKQLDYFKQVFGSLPNDDDIVQQFVKDSYPKLDAMALSAKMDFPKPLKLISSSSIDVKACFGKIEEDLYFSPTGEEKPKYRSQLEVERRFKPEPMRSSIFGIQIRPDGKAWVTTINYRILLVLRTGQIYDECMVKFLPIYTAVNQYGNLYCSSGTSSIIHVKKDFDMAEFADLSPCKTFGLHVTSDEHLLVCLEGPQMSKVVKYSEMGMPVQQIILDMDNEPIFKLPKYVTENASGQICVSDDGYLIIVEPSGKKYVKYKPTDETWKGKSLIVDKFDNLISSECPLTIRPQNIHIMNSKGENVKTFQLEGPKISGVNALAIDYQYDDPVMWIGTPLGDVIIAEFVNKDI</sequence>
<gene>
    <name evidence="1" type="ORF">MCOR_9726</name>
</gene>
<organism evidence="1 2">
    <name type="scientific">Mytilus coruscus</name>
    <name type="common">Sea mussel</name>
    <dbReference type="NCBI Taxonomy" id="42192"/>
    <lineage>
        <taxon>Eukaryota</taxon>
        <taxon>Metazoa</taxon>
        <taxon>Spiralia</taxon>
        <taxon>Lophotrochozoa</taxon>
        <taxon>Mollusca</taxon>
        <taxon>Bivalvia</taxon>
        <taxon>Autobranchia</taxon>
        <taxon>Pteriomorphia</taxon>
        <taxon>Mytilida</taxon>
        <taxon>Mytiloidea</taxon>
        <taxon>Mytilidae</taxon>
        <taxon>Mytilinae</taxon>
        <taxon>Mytilus</taxon>
    </lineage>
</organism>
<protein>
    <submittedName>
        <fullName evidence="1">Uncharacterized protein</fullName>
    </submittedName>
</protein>
<dbReference type="OrthoDB" id="6049431at2759"/>
<evidence type="ECO:0000313" key="2">
    <source>
        <dbReference type="Proteomes" id="UP000507470"/>
    </source>
</evidence>
<dbReference type="EMBL" id="CACVKT020001750">
    <property type="protein sequence ID" value="CAC5371179.1"/>
    <property type="molecule type" value="Genomic_DNA"/>
</dbReference>
<keyword evidence="2" id="KW-1185">Reference proteome</keyword>
<name>A0A6J8AN95_MYTCO</name>